<reference evidence="3 4" key="1">
    <citation type="submission" date="2016-08" db="EMBL/GenBank/DDBJ databases">
        <title>A Parts List for Fungal Cellulosomes Revealed by Comparative Genomics.</title>
        <authorList>
            <consortium name="DOE Joint Genome Institute"/>
            <person name="Haitjema C.H."/>
            <person name="Gilmore S.P."/>
            <person name="Henske J.K."/>
            <person name="Solomon K.V."/>
            <person name="De Groot R."/>
            <person name="Kuo A."/>
            <person name="Mondo S.J."/>
            <person name="Salamov A.A."/>
            <person name="Labutti K."/>
            <person name="Zhao Z."/>
            <person name="Chiniquy J."/>
            <person name="Barry K."/>
            <person name="Brewer H.M."/>
            <person name="Purvine S.O."/>
            <person name="Wright A.T."/>
            <person name="Boxma B."/>
            <person name="Van Alen T."/>
            <person name="Hackstein J.H."/>
            <person name="Baker S.E."/>
            <person name="Grigoriev I.V."/>
            <person name="O'Malley M.A."/>
        </authorList>
    </citation>
    <scope>NUCLEOTIDE SEQUENCE [LARGE SCALE GENOMIC DNA]</scope>
    <source>
        <strain evidence="3 4">G1</strain>
    </source>
</reference>
<dbReference type="PROSITE" id="PS50088">
    <property type="entry name" value="ANK_REPEAT"/>
    <property type="match status" value="2"/>
</dbReference>
<dbReference type="PANTHER" id="PTHR24118">
    <property type="entry name" value="POTE ANKYRIN DOMAIN"/>
    <property type="match status" value="1"/>
</dbReference>
<name>A0A1Y2DGM8_9FUNG</name>
<proteinExistence type="predicted"/>
<feature type="repeat" description="ANK" evidence="1">
    <location>
        <begin position="709"/>
        <end position="738"/>
    </location>
</feature>
<evidence type="ECO:0000313" key="4">
    <source>
        <dbReference type="Proteomes" id="UP000193920"/>
    </source>
</evidence>
<evidence type="ECO:0000313" key="3">
    <source>
        <dbReference type="EMBL" id="ORY58276.1"/>
    </source>
</evidence>
<organism evidence="3 4">
    <name type="scientific">Neocallimastix californiae</name>
    <dbReference type="NCBI Taxonomy" id="1754190"/>
    <lineage>
        <taxon>Eukaryota</taxon>
        <taxon>Fungi</taxon>
        <taxon>Fungi incertae sedis</taxon>
        <taxon>Chytridiomycota</taxon>
        <taxon>Chytridiomycota incertae sedis</taxon>
        <taxon>Neocallimastigomycetes</taxon>
        <taxon>Neocallimastigales</taxon>
        <taxon>Neocallimastigaceae</taxon>
        <taxon>Neocallimastix</taxon>
    </lineage>
</organism>
<gene>
    <name evidence="3" type="ORF">LY90DRAFT_506266</name>
</gene>
<dbReference type="InterPro" id="IPR002110">
    <property type="entry name" value="Ankyrin_rpt"/>
</dbReference>
<evidence type="ECO:0008006" key="5">
    <source>
        <dbReference type="Google" id="ProtNLM"/>
    </source>
</evidence>
<dbReference type="EMBL" id="MCOG01000067">
    <property type="protein sequence ID" value="ORY58276.1"/>
    <property type="molecule type" value="Genomic_DNA"/>
</dbReference>
<dbReference type="Pfam" id="PF00023">
    <property type="entry name" value="Ank"/>
    <property type="match status" value="1"/>
</dbReference>
<dbReference type="Gene3D" id="1.25.40.20">
    <property type="entry name" value="Ankyrin repeat-containing domain"/>
    <property type="match status" value="3"/>
</dbReference>
<sequence length="897" mass="106480">MGIGRKNISKIKYFIRRKNLYELKEYIDNNNIVLRLLENSCTKNKVNFLKFSIENDTSVKIIDYIIRECQYETLNSHFNEYGLPLLIAIKHNNYKIADFLIENGANVNFDKGYIIKELLSQSKNDKGSDYKGILYVLCRGFHFKLLSDNINSLIKVNDIQTLEFILKCTSSDINFILDFIEKNQVELPLSLQELKDIFNSMTPDKLEIKDDMYETAIEFKNFEAIILLYHYDKRESNEFLKYIFNLFEKYDTNNNTNTKAEFIQYSIENGQCRFPYDIKIFENIVNIKSLKEDLKEIIQKRDLGELRNFIQEKNIDFESFQSDDFDILMYVMEMKNYPKDILKFIIERYHNLNYSINVKEDSKVIRKSPLVMAIQQENFEIADELLTKEGISLNYFYEDYFQDDFIRKAVNVVSNQDPKTILNYIKNNNHGLINILDYFYEYRFLNKKILNYMLDRGITITKNLICRLLYDKSYKLLSYILRNYIYSNDFILNLLSYSKNRTSLSNKNLNKLIRQENNKIKFNDSFYKIVFYKSKFAGLNILVRYDPRRDTMILNDIFKYVNSNDQLYMREEKINALVRKVQSKKILLKPGMDKYFFDNIINIHDKRERIMKMIQDNDLQGLKSYIMTNNIILTSINDKNNDILIYALKCNASLSIVKYIIQHYSTLNYSYNESDPLLQWMKFISKKNLLHLDQALYDEEDSSRKIISNPLMYALSQNNFKVANLLIKYGANVNYTIHFKELSHSLYSHNYLNTKNLIYILNHGITMVSANFINDIIKDNDDSILNLLYKVLTYDDTFIVKLLHLYKGKVALSNQQLDNIIVQEKYKLEIHLSMFKNAYESMNFDVLQVLLDINNDNFKKIYCNQHDRNSIRNKKSKSSSSKDHEDLSSHCTTYSKS</sequence>
<protein>
    <recommendedName>
        <fullName evidence="5">Ankyrin</fullName>
    </recommendedName>
</protein>
<dbReference type="PANTHER" id="PTHR24118:SF99">
    <property type="entry name" value="POTE ANKYRIN DOMAIN FAMILY MEMBER 3C-RELATED"/>
    <property type="match status" value="1"/>
</dbReference>
<feature type="region of interest" description="Disordered" evidence="2">
    <location>
        <begin position="870"/>
        <end position="897"/>
    </location>
</feature>
<keyword evidence="4" id="KW-1185">Reference proteome</keyword>
<dbReference type="SUPFAM" id="SSF48403">
    <property type="entry name" value="Ankyrin repeat"/>
    <property type="match status" value="2"/>
</dbReference>
<dbReference type="AlphaFoldDB" id="A0A1Y2DGM8"/>
<keyword evidence="1" id="KW-0040">ANK repeat</keyword>
<dbReference type="SMART" id="SM00248">
    <property type="entry name" value="ANK"/>
    <property type="match status" value="6"/>
</dbReference>
<dbReference type="Pfam" id="PF13606">
    <property type="entry name" value="Ank_3"/>
    <property type="match status" value="1"/>
</dbReference>
<comment type="caution">
    <text evidence="3">The sequence shown here is derived from an EMBL/GenBank/DDBJ whole genome shotgun (WGS) entry which is preliminary data.</text>
</comment>
<feature type="repeat" description="ANK" evidence="1">
    <location>
        <begin position="80"/>
        <end position="112"/>
    </location>
</feature>
<dbReference type="InterPro" id="IPR036770">
    <property type="entry name" value="Ankyrin_rpt-contain_sf"/>
</dbReference>
<dbReference type="OrthoDB" id="10598465at2759"/>
<dbReference type="Proteomes" id="UP000193920">
    <property type="component" value="Unassembled WGS sequence"/>
</dbReference>
<dbReference type="PROSITE" id="PS50297">
    <property type="entry name" value="ANK_REP_REGION"/>
    <property type="match status" value="2"/>
</dbReference>
<evidence type="ECO:0000256" key="2">
    <source>
        <dbReference type="SAM" id="MobiDB-lite"/>
    </source>
</evidence>
<evidence type="ECO:0000256" key="1">
    <source>
        <dbReference type="PROSITE-ProRule" id="PRU00023"/>
    </source>
</evidence>
<accession>A0A1Y2DGM8</accession>